<reference evidence="6 7" key="1">
    <citation type="submission" date="2019-11" db="EMBL/GenBank/DDBJ databases">
        <title>Type strains purchased from KCTC, JCM and DSMZ.</title>
        <authorList>
            <person name="Lu H."/>
        </authorList>
    </citation>
    <scope>NUCLEOTIDE SEQUENCE [LARGE SCALE GENOMIC DNA]</scope>
    <source>
        <strain evidence="6 7">KCTC 42409</strain>
    </source>
</reference>
<comment type="caution">
    <text evidence="6">The sequence shown here is derived from an EMBL/GenBank/DDBJ whole genome shotgun (WGS) entry which is preliminary data.</text>
</comment>
<feature type="compositionally biased region" description="Basic and acidic residues" evidence="1">
    <location>
        <begin position="555"/>
        <end position="567"/>
    </location>
</feature>
<name>A0A6L6Q8T4_9BURK</name>
<evidence type="ECO:0000259" key="4">
    <source>
        <dbReference type="Pfam" id="PF22287"/>
    </source>
</evidence>
<keyword evidence="7" id="KW-1185">Reference proteome</keyword>
<evidence type="ECO:0000313" key="7">
    <source>
        <dbReference type="Proteomes" id="UP000484015"/>
    </source>
</evidence>
<feature type="domain" description="TraI-like C-terminal" evidence="4">
    <location>
        <begin position="705"/>
        <end position="787"/>
    </location>
</feature>
<dbReference type="AlphaFoldDB" id="A0A6L6Q8T4"/>
<accession>A0A6L6Q8T4</accession>
<dbReference type="Pfam" id="PF18821">
    <property type="entry name" value="LPD7"/>
    <property type="match status" value="1"/>
</dbReference>
<organism evidence="6 7">
    <name type="scientific">Pseudoduganella ginsengisoli</name>
    <dbReference type="NCBI Taxonomy" id="1462440"/>
    <lineage>
        <taxon>Bacteria</taxon>
        <taxon>Pseudomonadati</taxon>
        <taxon>Pseudomonadota</taxon>
        <taxon>Betaproteobacteria</taxon>
        <taxon>Burkholderiales</taxon>
        <taxon>Oxalobacteraceae</taxon>
        <taxon>Telluria group</taxon>
        <taxon>Pseudoduganella</taxon>
    </lineage>
</organism>
<dbReference type="OrthoDB" id="279005at2"/>
<evidence type="ECO:0000259" key="5">
    <source>
        <dbReference type="Pfam" id="PF22863"/>
    </source>
</evidence>
<feature type="domain" description="MobA/VirD2-like nuclease" evidence="2">
    <location>
        <begin position="22"/>
        <end position="154"/>
    </location>
</feature>
<dbReference type="Pfam" id="PF22863">
    <property type="entry name" value="TraI_middle"/>
    <property type="match status" value="1"/>
</dbReference>
<feature type="region of interest" description="Disordered" evidence="1">
    <location>
        <begin position="551"/>
        <end position="647"/>
    </location>
</feature>
<dbReference type="InterPro" id="IPR040677">
    <property type="entry name" value="LPD7"/>
</dbReference>
<sequence>MIVKHVAMKTVQKSSFVELTKYITSAQDKQERVGQVTVTNCHQRDPLDAALEVYATQAQNKRATSDKTYHIIISFRVGEHPSDQALKEIEQKVCASLGYADHQRISAVHHDTDNLHIHVAINKIHPTRLTIHTPYFDHLKFGPLCERLELEYGLERDNHQVRKTSSEARAADMENMAGIESLLGWIKRECLPELRQANSWSEFNQVLTNNGLEIQKRGNGFIVTDNNGTAVKASSIARELSKEKLETRFGLFEPPPKAGIAGMKQAGNGTVLKKPIGKVGKAPPPAGLRHPDTIGKIGVLHLDSGKRYEPRPVKTRYDTSTLFARYMEQQDGFYADKKHGMQAASAERLKALEDAKRGAKLKRAAIKLLGESAPVKRALYAMTHKKLLADIKKIRADHQRIKADIANRTRRQSWNDWLQAQAKAGDQEALAALRARDAKREPRRNSLTTPTSASVLDGIKLDNVTKKGTVIYRDGSTSIRDDGDRLKVAKGSGDQALETALKLAIVKYGPCIKVNGSDEFKERIAQVAAASKLNISFDDAKLEKRRQFLLATQQKQEKTDVSRHDQPTGRTQPSGHSTGRRGPGFSDARQPIARRFAGGGSRGDVRTTGQPGRAGLAGSAGDLGGSANRPAKPGIGKIGFFPPPPDRKRLRNVSQLGVVRIAGGSEVLLPRDVHPHMGNQGAEPHNGVRRSVFGTGGVSDPKTAAMNKYVAERESKRANGFDITKHASYNGERIQEATYGGLRNVDGQNLALVKSDDQISVVPVDEKTAQRLSRMKLGEPLSVSGGSIKKRGRSR</sequence>
<dbReference type="InterPro" id="IPR054462">
    <property type="entry name" value="TraI_M"/>
</dbReference>
<dbReference type="Proteomes" id="UP000484015">
    <property type="component" value="Unassembled WGS sequence"/>
</dbReference>
<dbReference type="Pfam" id="PF22287">
    <property type="entry name" value="TraI-like_C"/>
    <property type="match status" value="1"/>
</dbReference>
<dbReference type="NCBIfam" id="NF041893">
    <property type="entry name" value="TraI_MobP_relax"/>
    <property type="match status" value="1"/>
</dbReference>
<dbReference type="EMBL" id="WNLA01000032">
    <property type="protein sequence ID" value="MTW05869.1"/>
    <property type="molecule type" value="Genomic_DNA"/>
</dbReference>
<dbReference type="InterPro" id="IPR054461">
    <property type="entry name" value="TraI-like_C"/>
</dbReference>
<feature type="compositionally biased region" description="Polar residues" evidence="1">
    <location>
        <begin position="568"/>
        <end position="577"/>
    </location>
</feature>
<dbReference type="Pfam" id="PF03432">
    <property type="entry name" value="Relaxase"/>
    <property type="match status" value="1"/>
</dbReference>
<protein>
    <submittedName>
        <fullName evidence="6">Relaxase/mobilization nuclease domain-containing protein</fullName>
    </submittedName>
</protein>
<feature type="region of interest" description="Disordered" evidence="1">
    <location>
        <begin position="773"/>
        <end position="795"/>
    </location>
</feature>
<dbReference type="InterPro" id="IPR005094">
    <property type="entry name" value="Endonuclease_MobA/VirD2"/>
</dbReference>
<dbReference type="InterPro" id="IPR049751">
    <property type="entry name" value="TraI/MobA_relaxases"/>
</dbReference>
<proteinExistence type="predicted"/>
<gene>
    <name evidence="6" type="ORF">GM668_27705</name>
</gene>
<evidence type="ECO:0000313" key="6">
    <source>
        <dbReference type="EMBL" id="MTW05869.1"/>
    </source>
</evidence>
<dbReference type="RefSeq" id="WP_155442213.1">
    <property type="nucleotide sequence ID" value="NZ_WNLA01000032.1"/>
</dbReference>
<feature type="domain" description="Large polyvalent protein-associated" evidence="3">
    <location>
        <begin position="462"/>
        <end position="547"/>
    </location>
</feature>
<evidence type="ECO:0000256" key="1">
    <source>
        <dbReference type="SAM" id="MobiDB-lite"/>
    </source>
</evidence>
<feature type="domain" description="TraI-like middle" evidence="5">
    <location>
        <begin position="167"/>
        <end position="254"/>
    </location>
</feature>
<evidence type="ECO:0000259" key="3">
    <source>
        <dbReference type="Pfam" id="PF18821"/>
    </source>
</evidence>
<evidence type="ECO:0000259" key="2">
    <source>
        <dbReference type="Pfam" id="PF03432"/>
    </source>
</evidence>